<keyword evidence="11" id="KW-1185">Reference proteome</keyword>
<dbReference type="Gene3D" id="3.30.230.10">
    <property type="match status" value="1"/>
</dbReference>
<dbReference type="NCBIfam" id="TIGR01020">
    <property type="entry name" value="uS5_euk_arch"/>
    <property type="match status" value="1"/>
</dbReference>
<feature type="compositionally biased region" description="Basic residues" evidence="8">
    <location>
        <begin position="718"/>
        <end position="728"/>
    </location>
</feature>
<dbReference type="EMBL" id="CAUYUJ010018202">
    <property type="protein sequence ID" value="CAK0881556.1"/>
    <property type="molecule type" value="Genomic_DNA"/>
</dbReference>
<gene>
    <name evidence="10" type="ORF">PCOR1329_LOCUS64362</name>
</gene>
<dbReference type="InterPro" id="IPR018192">
    <property type="entry name" value="Ribosomal_uS5_N_CS"/>
</dbReference>
<evidence type="ECO:0000259" key="9">
    <source>
        <dbReference type="PROSITE" id="PS50881"/>
    </source>
</evidence>
<dbReference type="SUPFAM" id="SSF54768">
    <property type="entry name" value="dsRNA-binding domain-like"/>
    <property type="match status" value="1"/>
</dbReference>
<accession>A0ABN9W5Z7</accession>
<sequence length="958" mass="104589">MIFKGGLEVRAQAACRVVTEARRKHPREQASPLPTRALTWSLTPWSCRSVLLPARRLDSSMGVHWHGPCTLWHAGPSAFRSVPPSSSIAGTANSASPPTGSVRALQLVARSGLAAVRAATRRSRAVVSVGATASTGTTQANVAAKIVAEVRGTFEEQVRYPIQDGTAFVWPAPSLSKCCPSDRKQRRSPRYTGAADPKAKAKAKADPKADPKAKAKAKADPKSGKVELDQEPPGPVPAGTPEHHFRFLQAEFLLCVCRYGHVSSHPVDVGSKQQKEWLERVDDILSDLWRDVTGNEDDADAWALQVSSAQAEPAQPPAMATPINILNEETAELCVEVRLLRADGWELRGDTARAVREVLYAMHFLQLLARPPEAGHAGARYRVHPGAQLWGRLRRRMVHLLVAQGRHGAALSHIEQGLKECQAAHDEMTRVDLLATRARLDILAGRFLELRGDGRFGAVPTLQGCLEIARKALPLATPSSVRARMMLCSLLEQNPTLADMGESDGLPASHKGDLEPLDARKREAEPEDPHEEMNLQAQGKIIISPIAKELRTRTGKPPPDTLAQAAVGRQRHLAALMRSCLDELDALLAVEECDLNPPNLNGMQQIGEPGSRERPPLKTLPPRDSSCLREQATSDSREPPNMYSDLMPLRLHCGLRLASLQLRLGELDAAGELLREAEVRLTRCANLLPWLFVQFCVLKLQEPPARGFGKGKPDGKGKKGKKGKKGGKKGAEEKEWVPCTKIGRLVKEGKITSIEDIYLHSLPIKEYQIIDQFFAPGTLKDEVMKIHPVQKMSSAGQTNRFVCYVLVGDNNGHIGLGSKCSKEVATAIRGGIIAAKLSLIPVRRGYWGNKIGLPHTVPMKVAGKCGSVRVRLVPAPRGSSVVGSPVMKKMLAFCGIQDCFTCSCGHTRTKGNFIKATFDALRATFGYLTPDLWKPTHFIKSPFQEWSDYLAQSKAVAY</sequence>
<dbReference type="Proteomes" id="UP001189429">
    <property type="component" value="Unassembled WGS sequence"/>
</dbReference>
<organism evidence="10 11">
    <name type="scientific">Prorocentrum cordatum</name>
    <dbReference type="NCBI Taxonomy" id="2364126"/>
    <lineage>
        <taxon>Eukaryota</taxon>
        <taxon>Sar</taxon>
        <taxon>Alveolata</taxon>
        <taxon>Dinophyceae</taxon>
        <taxon>Prorocentrales</taxon>
        <taxon>Prorocentraceae</taxon>
        <taxon>Prorocentrum</taxon>
    </lineage>
</organism>
<evidence type="ECO:0000313" key="11">
    <source>
        <dbReference type="Proteomes" id="UP001189429"/>
    </source>
</evidence>
<reference evidence="10" key="1">
    <citation type="submission" date="2023-10" db="EMBL/GenBank/DDBJ databases">
        <authorList>
            <person name="Chen Y."/>
            <person name="Shah S."/>
            <person name="Dougan E. K."/>
            <person name="Thang M."/>
            <person name="Chan C."/>
        </authorList>
    </citation>
    <scope>NUCLEOTIDE SEQUENCE [LARGE SCALE GENOMIC DNA]</scope>
</reference>
<protein>
    <recommendedName>
        <fullName evidence="4">Small ribosomal subunit protein uS5</fullName>
    </recommendedName>
    <alternativeName>
        <fullName evidence="5">40S ribosomal protein S2</fullName>
    </alternativeName>
</protein>
<evidence type="ECO:0000256" key="7">
    <source>
        <dbReference type="RuleBase" id="RU003823"/>
    </source>
</evidence>
<comment type="caution">
    <text evidence="10">The sequence shown here is derived from an EMBL/GenBank/DDBJ whole genome shotgun (WGS) entry which is preliminary data.</text>
</comment>
<evidence type="ECO:0000256" key="3">
    <source>
        <dbReference type="ARBA" id="ARBA00023274"/>
    </source>
</evidence>
<feature type="compositionally biased region" description="Basic and acidic residues" evidence="8">
    <location>
        <begin position="197"/>
        <end position="228"/>
    </location>
</feature>
<feature type="domain" description="S5 DRBM" evidence="9">
    <location>
        <begin position="779"/>
        <end position="842"/>
    </location>
</feature>
<dbReference type="InterPro" id="IPR000851">
    <property type="entry name" value="Ribosomal_uS5"/>
</dbReference>
<evidence type="ECO:0000256" key="8">
    <source>
        <dbReference type="SAM" id="MobiDB-lite"/>
    </source>
</evidence>
<evidence type="ECO:0000256" key="4">
    <source>
        <dbReference type="ARBA" id="ARBA00035255"/>
    </source>
</evidence>
<dbReference type="PANTHER" id="PTHR13718">
    <property type="entry name" value="RIBOSOMAL S SUBUNIT"/>
    <property type="match status" value="1"/>
</dbReference>
<dbReference type="InterPro" id="IPR005324">
    <property type="entry name" value="Ribosomal_uS5_C"/>
</dbReference>
<evidence type="ECO:0000256" key="2">
    <source>
        <dbReference type="ARBA" id="ARBA00022980"/>
    </source>
</evidence>
<dbReference type="InterPro" id="IPR005711">
    <property type="entry name" value="Ribosomal_uS5_euk/arc"/>
</dbReference>
<feature type="region of interest" description="Disordered" evidence="8">
    <location>
        <begin position="600"/>
        <end position="643"/>
    </location>
</feature>
<dbReference type="Pfam" id="PF03719">
    <property type="entry name" value="Ribosomal_S5_C"/>
    <property type="match status" value="1"/>
</dbReference>
<keyword evidence="2 6" id="KW-0689">Ribosomal protein</keyword>
<dbReference type="Pfam" id="PF00333">
    <property type="entry name" value="Ribosomal_S5"/>
    <property type="match status" value="1"/>
</dbReference>
<comment type="similarity">
    <text evidence="1 7">Belongs to the universal ribosomal protein uS5 family.</text>
</comment>
<dbReference type="InterPro" id="IPR014721">
    <property type="entry name" value="Ribsml_uS5_D2-typ_fold_subgr"/>
</dbReference>
<evidence type="ECO:0000256" key="1">
    <source>
        <dbReference type="ARBA" id="ARBA00008945"/>
    </source>
</evidence>
<dbReference type="SUPFAM" id="SSF54211">
    <property type="entry name" value="Ribosomal protein S5 domain 2-like"/>
    <property type="match status" value="1"/>
</dbReference>
<evidence type="ECO:0000313" key="10">
    <source>
        <dbReference type="EMBL" id="CAK0881556.1"/>
    </source>
</evidence>
<dbReference type="PROSITE" id="PS50881">
    <property type="entry name" value="S5_DSRBD"/>
    <property type="match status" value="1"/>
</dbReference>
<name>A0ABN9W5Z7_9DINO</name>
<dbReference type="InterPro" id="IPR020568">
    <property type="entry name" value="Ribosomal_Su5_D2-typ_SF"/>
</dbReference>
<dbReference type="PANTHER" id="PTHR13718:SF4">
    <property type="entry name" value="40S RIBOSOMAL PROTEIN S2"/>
    <property type="match status" value="1"/>
</dbReference>
<dbReference type="InterPro" id="IPR013810">
    <property type="entry name" value="Ribosomal_uS5_N"/>
</dbReference>
<proteinExistence type="inferred from homology"/>
<feature type="region of interest" description="Disordered" evidence="8">
    <location>
        <begin position="707"/>
        <end position="732"/>
    </location>
</feature>
<evidence type="ECO:0000256" key="6">
    <source>
        <dbReference type="PROSITE-ProRule" id="PRU00268"/>
    </source>
</evidence>
<keyword evidence="3 6" id="KW-0687">Ribonucleoprotein</keyword>
<feature type="region of interest" description="Disordered" evidence="8">
    <location>
        <begin position="178"/>
        <end position="240"/>
    </location>
</feature>
<dbReference type="PROSITE" id="PS00585">
    <property type="entry name" value="RIBOSOMAL_S5"/>
    <property type="match status" value="1"/>
</dbReference>
<dbReference type="Gene3D" id="3.30.160.20">
    <property type="match status" value="1"/>
</dbReference>
<evidence type="ECO:0000256" key="5">
    <source>
        <dbReference type="ARBA" id="ARBA00035407"/>
    </source>
</evidence>